<reference evidence="1" key="4">
    <citation type="submission" date="2024-02" db="EMBL/GenBank/DDBJ databases">
        <authorList>
            <consortium name="Clinical and Environmental Microbiology Branch: Whole genome sequencing antimicrobial resistance pathogens in the healthcare setting"/>
        </authorList>
    </citation>
    <scope>NUCLEOTIDE SEQUENCE</scope>
    <source>
        <strain evidence="1">2023BB-00086</strain>
    </source>
</reference>
<organism evidence="2 5">
    <name type="scientific">Klebsiella oxytoca</name>
    <dbReference type="NCBI Taxonomy" id="571"/>
    <lineage>
        <taxon>Bacteria</taxon>
        <taxon>Pseudomonadati</taxon>
        <taxon>Pseudomonadota</taxon>
        <taxon>Gammaproteobacteria</taxon>
        <taxon>Enterobacterales</taxon>
        <taxon>Enterobacteriaceae</taxon>
        <taxon>Klebsiella/Raoultella group</taxon>
        <taxon>Klebsiella</taxon>
    </lineage>
</organism>
<evidence type="ECO:0000313" key="1">
    <source>
        <dbReference type="EMBL" id="EML7084159.1"/>
    </source>
</evidence>
<dbReference type="EMBL" id="DACXIC010000012">
    <property type="protein sequence ID" value="HAU4357031.1"/>
    <property type="molecule type" value="Genomic_DNA"/>
</dbReference>
<dbReference type="EMBL" id="ABNOCX020000012">
    <property type="protein sequence ID" value="EML7084159.1"/>
    <property type="molecule type" value="Genomic_DNA"/>
</dbReference>
<reference evidence="3 4" key="3">
    <citation type="submission" date="2021-03" db="EMBL/GenBank/DDBJ databases">
        <authorList>
            <person name="Stanton E."/>
        </authorList>
    </citation>
    <scope>NUCLEOTIDE SEQUENCE [LARGE SCALE GENOMIC DNA]</scope>
    <source>
        <strain evidence="3 4">2020EL-00037</strain>
    </source>
</reference>
<dbReference type="Proteomes" id="UP000673434">
    <property type="component" value="Unassembled WGS sequence"/>
</dbReference>
<reference evidence="2" key="2">
    <citation type="submission" date="2019-09" db="EMBL/GenBank/DDBJ databases">
        <authorList>
            <consortium name="NCBI Pathogen Detection Project"/>
        </authorList>
    </citation>
    <scope>NUCLEOTIDE SEQUENCE</scope>
    <source>
        <strain evidence="2">AUSMDU00005748</strain>
    </source>
</reference>
<dbReference type="OrthoDB" id="6580368at2"/>
<gene>
    <name evidence="2" type="ORF">F6W21_11895</name>
    <name evidence="3" type="ORF">J7S78_00960</name>
    <name evidence="1" type="ORF">RYF40_004656</name>
</gene>
<dbReference type="EMBL" id="JAGKON010000001">
    <property type="protein sequence ID" value="MBQ0598368.1"/>
    <property type="molecule type" value="Genomic_DNA"/>
</dbReference>
<reference evidence="2" key="1">
    <citation type="journal article" date="2018" name="Genome Biol.">
        <title>SKESA: strategic k-mer extension for scrupulous assemblies.</title>
        <authorList>
            <person name="Souvorov A."/>
            <person name="Agarwala R."/>
            <person name="Lipman D.J."/>
        </authorList>
    </citation>
    <scope>NUCLEOTIDE SEQUENCE</scope>
    <source>
        <strain evidence="2">AUSMDU00005748</strain>
    </source>
</reference>
<dbReference type="GeneID" id="93283730"/>
<sequence>MTMERKERNIWKLNNLPPLEYCSISRAQKLLNCELEDLLHWHDIGAISLCIKLGRTNGTLKSAIRHQQGGNKPYFFNTSNIDELSRSERSWSPHSKINKIFRFNESEPNLDAQYGTPVTQLKLRVSVSGLWYSHTRNLTEVLENPDSIITEQRISIISPARNVLFCHFTPDEDEKPTITMNKLYITNQAIEKIYEHTISSRPLEFAEKPLNIIEDKEVHNPSIILQNKLLIEFINHIIQANPHFGDNILNATENNKNKIFNIAMDRLRAEGVVSSYGSINLPASEYTLK</sequence>
<name>A0A9P0U294_KLEOX</name>
<evidence type="ECO:0000313" key="2">
    <source>
        <dbReference type="EMBL" id="HAU4357031.1"/>
    </source>
</evidence>
<accession>A0A9P0U294</accession>
<proteinExistence type="predicted"/>
<evidence type="ECO:0000313" key="3">
    <source>
        <dbReference type="EMBL" id="MBQ0598368.1"/>
    </source>
</evidence>
<protein>
    <submittedName>
        <fullName evidence="2">Uncharacterized protein</fullName>
    </submittedName>
</protein>
<keyword evidence="4" id="KW-1185">Reference proteome</keyword>
<evidence type="ECO:0000313" key="5">
    <source>
        <dbReference type="Proteomes" id="UP000868497"/>
    </source>
</evidence>
<dbReference type="RefSeq" id="WP_004114296.1">
    <property type="nucleotide sequence ID" value="NZ_ABFNOZ020000032.1"/>
</dbReference>
<dbReference type="Proteomes" id="UP000868497">
    <property type="component" value="Unassembled WGS sequence"/>
</dbReference>
<dbReference type="AlphaFoldDB" id="A0A9P0U294"/>
<comment type="caution">
    <text evidence="2">The sequence shown here is derived from an EMBL/GenBank/DDBJ whole genome shotgun (WGS) entry which is preliminary data.</text>
</comment>
<evidence type="ECO:0000313" key="4">
    <source>
        <dbReference type="Proteomes" id="UP000673434"/>
    </source>
</evidence>